<dbReference type="GO" id="GO:0005886">
    <property type="term" value="C:plasma membrane"/>
    <property type="evidence" value="ECO:0007669"/>
    <property type="project" value="UniProtKB-SubCell"/>
</dbReference>
<feature type="transmembrane region" description="Helical" evidence="9">
    <location>
        <begin position="62"/>
        <end position="80"/>
    </location>
</feature>
<evidence type="ECO:0000256" key="8">
    <source>
        <dbReference type="ARBA" id="ARBA00037998"/>
    </source>
</evidence>
<evidence type="ECO:0000256" key="4">
    <source>
        <dbReference type="ARBA" id="ARBA00022692"/>
    </source>
</evidence>
<dbReference type="CDD" id="cd06582">
    <property type="entry name" value="TM_PBP1_LivH_like"/>
    <property type="match status" value="1"/>
</dbReference>
<evidence type="ECO:0000256" key="2">
    <source>
        <dbReference type="ARBA" id="ARBA00022448"/>
    </source>
</evidence>
<dbReference type="AlphaFoldDB" id="A0A2L2XDT6"/>
<dbReference type="InterPro" id="IPR001851">
    <property type="entry name" value="ABC_transp_permease"/>
</dbReference>
<name>A0A2L2XDT6_9FIRM</name>
<reference evidence="11" key="1">
    <citation type="submission" date="2018-02" db="EMBL/GenBank/DDBJ databases">
        <title>Genome sequence of Desulfocucumis palustris strain NAW-5.</title>
        <authorList>
            <person name="Watanabe M."/>
            <person name="Kojima H."/>
            <person name="Fukui M."/>
        </authorList>
    </citation>
    <scope>NUCLEOTIDE SEQUENCE [LARGE SCALE GENOMIC DNA]</scope>
    <source>
        <strain evidence="11">NAW-5</strain>
    </source>
</reference>
<keyword evidence="2" id="KW-0813">Transport</keyword>
<feature type="transmembrane region" description="Helical" evidence="9">
    <location>
        <begin position="136"/>
        <end position="160"/>
    </location>
</feature>
<sequence length="292" mass="30303">MQFSELLQYLLTGLTLGGIYALIALGFVTIYNVTGHINFTQGEFVMLGALITASLVKGGTGLWLAVAAAILLVGLFGALFERAVIYPARNSSVVTIIIITIGFSVAIRGGALLVWGTQSYPLPSFSSGESLQILGAALNTQSIWVLALSLLVVAALFVFFERTALGMALKACAINRLAARLMGISPQRMSLLCFTLSAMLGALAGIVITPITTATYDMGLMLGLKGFVAAVLGGLTSTTGAVVGGFLLGVLEALGAGLISSGYKDAISFLILLLVLLKKPSGLLGKPESKRV</sequence>
<keyword evidence="4 9" id="KW-0812">Transmembrane</keyword>
<dbReference type="GO" id="GO:0006865">
    <property type="term" value="P:amino acid transport"/>
    <property type="evidence" value="ECO:0007669"/>
    <property type="project" value="UniProtKB-KW"/>
</dbReference>
<evidence type="ECO:0000256" key="3">
    <source>
        <dbReference type="ARBA" id="ARBA00022475"/>
    </source>
</evidence>
<accession>A0A2L2XDT6</accession>
<dbReference type="Proteomes" id="UP000239549">
    <property type="component" value="Unassembled WGS sequence"/>
</dbReference>
<evidence type="ECO:0000256" key="1">
    <source>
        <dbReference type="ARBA" id="ARBA00004651"/>
    </source>
</evidence>
<evidence type="ECO:0000256" key="9">
    <source>
        <dbReference type="SAM" id="Phobius"/>
    </source>
</evidence>
<dbReference type="Pfam" id="PF02653">
    <property type="entry name" value="BPD_transp_2"/>
    <property type="match status" value="1"/>
</dbReference>
<keyword evidence="7 9" id="KW-0472">Membrane</keyword>
<feature type="transmembrane region" description="Helical" evidence="9">
    <location>
        <begin position="258"/>
        <end position="277"/>
    </location>
</feature>
<dbReference type="RefSeq" id="WP_104372574.1">
    <property type="nucleotide sequence ID" value="NZ_BFAV01000130.1"/>
</dbReference>
<evidence type="ECO:0000313" key="10">
    <source>
        <dbReference type="EMBL" id="GBF34302.1"/>
    </source>
</evidence>
<dbReference type="PANTHER" id="PTHR11795">
    <property type="entry name" value="BRANCHED-CHAIN AMINO ACID TRANSPORT SYSTEM PERMEASE PROTEIN LIVH"/>
    <property type="match status" value="1"/>
</dbReference>
<dbReference type="PANTHER" id="PTHR11795:SF450">
    <property type="entry name" value="ABC TRANSPORTER PERMEASE PROTEIN"/>
    <property type="match status" value="1"/>
</dbReference>
<keyword evidence="6 9" id="KW-1133">Transmembrane helix</keyword>
<evidence type="ECO:0000256" key="7">
    <source>
        <dbReference type="ARBA" id="ARBA00023136"/>
    </source>
</evidence>
<feature type="transmembrane region" description="Helical" evidence="9">
    <location>
        <begin position="6"/>
        <end position="30"/>
    </location>
</feature>
<keyword evidence="11" id="KW-1185">Reference proteome</keyword>
<feature type="transmembrane region" description="Helical" evidence="9">
    <location>
        <begin position="92"/>
        <end position="116"/>
    </location>
</feature>
<comment type="subcellular location">
    <subcellularLocation>
        <location evidence="1">Cell membrane</location>
        <topology evidence="1">Multi-pass membrane protein</topology>
    </subcellularLocation>
</comment>
<feature type="transmembrane region" description="Helical" evidence="9">
    <location>
        <begin position="228"/>
        <end position="251"/>
    </location>
</feature>
<comment type="caution">
    <text evidence="10">The sequence shown here is derived from an EMBL/GenBank/DDBJ whole genome shotgun (WGS) entry which is preliminary data.</text>
</comment>
<protein>
    <submittedName>
        <fullName evidence="10">Branched-chain amino acid transport system permease protein LivH</fullName>
    </submittedName>
</protein>
<proteinExistence type="inferred from homology"/>
<dbReference type="EMBL" id="BFAV01000130">
    <property type="protein sequence ID" value="GBF34302.1"/>
    <property type="molecule type" value="Genomic_DNA"/>
</dbReference>
<dbReference type="OrthoDB" id="9807115at2"/>
<evidence type="ECO:0000313" key="11">
    <source>
        <dbReference type="Proteomes" id="UP000239549"/>
    </source>
</evidence>
<dbReference type="InterPro" id="IPR052157">
    <property type="entry name" value="BCAA_transport_permease"/>
</dbReference>
<evidence type="ECO:0000256" key="6">
    <source>
        <dbReference type="ARBA" id="ARBA00022989"/>
    </source>
</evidence>
<evidence type="ECO:0000256" key="5">
    <source>
        <dbReference type="ARBA" id="ARBA00022970"/>
    </source>
</evidence>
<feature type="transmembrane region" description="Helical" evidence="9">
    <location>
        <begin position="189"/>
        <end position="208"/>
    </location>
</feature>
<comment type="similarity">
    <text evidence="8">Belongs to the binding-protein-dependent transport system permease family. LivHM subfamily.</text>
</comment>
<organism evidence="10 11">
    <name type="scientific">Desulfocucumis palustris</name>
    <dbReference type="NCBI Taxonomy" id="1898651"/>
    <lineage>
        <taxon>Bacteria</taxon>
        <taxon>Bacillati</taxon>
        <taxon>Bacillota</taxon>
        <taxon>Clostridia</taxon>
        <taxon>Eubacteriales</taxon>
        <taxon>Desulfocucumaceae</taxon>
        <taxon>Desulfocucumis</taxon>
    </lineage>
</organism>
<keyword evidence="3" id="KW-1003">Cell membrane</keyword>
<dbReference type="GO" id="GO:0022857">
    <property type="term" value="F:transmembrane transporter activity"/>
    <property type="evidence" value="ECO:0007669"/>
    <property type="project" value="InterPro"/>
</dbReference>
<gene>
    <name evidence="10" type="ORF">DCCM_3414</name>
</gene>
<keyword evidence="5" id="KW-0029">Amino-acid transport</keyword>